<feature type="domain" description="FIST C-domain" evidence="1">
    <location>
        <begin position="230"/>
        <end position="365"/>
    </location>
</feature>
<evidence type="ECO:0000313" key="3">
    <source>
        <dbReference type="Proteomes" id="UP000009223"/>
    </source>
</evidence>
<proteinExistence type="predicted"/>
<dbReference type="Proteomes" id="UP000009223">
    <property type="component" value="Chromosome"/>
</dbReference>
<dbReference type="InterPro" id="IPR013702">
    <property type="entry name" value="FIST_domain_N"/>
</dbReference>
<organism evidence="2 3">
    <name type="scientific">Treponema primitia (strain ATCC BAA-887 / DSM 12427 / ZAS-2)</name>
    <dbReference type="NCBI Taxonomy" id="545694"/>
    <lineage>
        <taxon>Bacteria</taxon>
        <taxon>Pseudomonadati</taxon>
        <taxon>Spirochaetota</taxon>
        <taxon>Spirochaetia</taxon>
        <taxon>Spirochaetales</taxon>
        <taxon>Treponemataceae</taxon>
        <taxon>Treponema</taxon>
    </lineage>
</organism>
<dbReference type="AlphaFoldDB" id="F5YHF7"/>
<name>F5YHF7_TREPZ</name>
<dbReference type="HOGENOM" id="CLU_713598_0_0_12"/>
<dbReference type="STRING" id="545694.TREPR_2425"/>
<reference evidence="2 3" key="2">
    <citation type="journal article" date="2011" name="ISME J.">
        <title>RNA-seq reveals cooperative metabolic interactions between two termite-gut spirochete species in co-culture.</title>
        <authorList>
            <person name="Rosenthal A.Z."/>
            <person name="Matson E.G."/>
            <person name="Eldar A."/>
            <person name="Leadbetter J.R."/>
        </authorList>
    </citation>
    <scope>NUCLEOTIDE SEQUENCE [LARGE SCALE GENOMIC DNA]</scope>
    <source>
        <strain evidence="3">ATCC BAA-887 / DSM 12427 / ZAS-2</strain>
    </source>
</reference>
<dbReference type="SMART" id="SM01204">
    <property type="entry name" value="FIST_C"/>
    <property type="match status" value="1"/>
</dbReference>
<gene>
    <name evidence="2" type="ordered locus">TREPR_2425</name>
</gene>
<sequence>MIKMLNANTAEIDDVDAAVAEILEQLDLSGKLLKNSVGIIACYHEFIETGVVEAVCKKLPFDVVGCTTLGNAALDKCGLELLSLSVLTSDDVSFSTAISGELDPADIRPAITGVYNRALASLGGEPVLILSYAPMMSSVGAAPILEEINKLGRGIPVFGTISCDSTSDLHESHVIHNGVASKNTLALVLVKGNIRPGFHVNSISDDKIQKLTAVITESEGCLLKKVNDMPFLDYLETIGIPKERVMESPTSFPIMVNYNDGTKPAGRGIYGLSPEGYALLGGEAPLGATVALGTMDYKGVLETAETAVKKALEDGTISGLLLYPCLTRNFMLGPNSDDEMKKVIGVLGGKYPYQICYSGGEICPSSTEDGKLLNRVHNFTFVICTF</sequence>
<reference evidence="3" key="1">
    <citation type="submission" date="2009-12" db="EMBL/GenBank/DDBJ databases">
        <title>Complete sequence of Treponema primitia strain ZAS-2.</title>
        <authorList>
            <person name="Tetu S.G."/>
            <person name="Matson E."/>
            <person name="Ren Q."/>
            <person name="Seshadri R."/>
            <person name="Elbourne L."/>
            <person name="Hassan K.A."/>
            <person name="Durkin A."/>
            <person name="Radune D."/>
            <person name="Mohamoud Y."/>
            <person name="Shay R."/>
            <person name="Jin S."/>
            <person name="Zhang X."/>
            <person name="Lucey K."/>
            <person name="Ballor N.R."/>
            <person name="Ottesen E."/>
            <person name="Rosenthal R."/>
            <person name="Allen A."/>
            <person name="Leadbetter J.R."/>
            <person name="Paulsen I.T."/>
        </authorList>
    </citation>
    <scope>NUCLEOTIDE SEQUENCE [LARGE SCALE GENOMIC DNA]</scope>
    <source>
        <strain evidence="3">ATCC BAA-887 / DSM 12427 / ZAS-2</strain>
    </source>
</reference>
<dbReference type="InterPro" id="IPR019494">
    <property type="entry name" value="FIST_C"/>
</dbReference>
<dbReference type="OrthoDB" id="357405at2"/>
<dbReference type="eggNOG" id="COG3287">
    <property type="taxonomic scope" value="Bacteria"/>
</dbReference>
<dbReference type="Pfam" id="PF08495">
    <property type="entry name" value="FIST"/>
    <property type="match status" value="1"/>
</dbReference>
<dbReference type="Pfam" id="PF10442">
    <property type="entry name" value="FIST_C"/>
    <property type="match status" value="1"/>
</dbReference>
<protein>
    <recommendedName>
        <fullName evidence="1">FIST C-domain domain-containing protein</fullName>
    </recommendedName>
</protein>
<accession>F5YHF7</accession>
<evidence type="ECO:0000259" key="1">
    <source>
        <dbReference type="SMART" id="SM01204"/>
    </source>
</evidence>
<dbReference type="RefSeq" id="WP_015707782.1">
    <property type="nucleotide sequence ID" value="NC_015578.1"/>
</dbReference>
<dbReference type="EMBL" id="CP001843">
    <property type="protein sequence ID" value="AEF86094.1"/>
    <property type="molecule type" value="Genomic_DNA"/>
</dbReference>
<evidence type="ECO:0000313" key="2">
    <source>
        <dbReference type="EMBL" id="AEF86094.1"/>
    </source>
</evidence>
<keyword evidence="3" id="KW-1185">Reference proteome</keyword>
<dbReference type="KEGG" id="tpi:TREPR_2425"/>